<keyword evidence="4" id="KW-1185">Reference proteome</keyword>
<keyword evidence="1" id="KW-0732">Signal</keyword>
<dbReference type="RefSeq" id="WP_011586792.1">
    <property type="nucleotide sequence ID" value="NC_008255.1"/>
</dbReference>
<dbReference type="EMBL" id="CP000383">
    <property type="protein sequence ID" value="ABG60685.1"/>
    <property type="molecule type" value="Genomic_DNA"/>
</dbReference>
<evidence type="ECO:0000259" key="2">
    <source>
        <dbReference type="PROSITE" id="PS50853"/>
    </source>
</evidence>
<dbReference type="KEGG" id="chu:CHU_3451"/>
<reference evidence="3 4" key="1">
    <citation type="journal article" date="2007" name="Appl. Environ. Microbiol.">
        <title>Genome sequence of the cellulolytic gliding bacterium Cytophaga hutchinsonii.</title>
        <authorList>
            <person name="Xie G."/>
            <person name="Bruce D.C."/>
            <person name="Challacombe J.F."/>
            <person name="Chertkov O."/>
            <person name="Detter J.C."/>
            <person name="Gilna P."/>
            <person name="Han C.S."/>
            <person name="Lucas S."/>
            <person name="Misra M."/>
            <person name="Myers G.L."/>
            <person name="Richardson P."/>
            <person name="Tapia R."/>
            <person name="Thayer N."/>
            <person name="Thompson L.S."/>
            <person name="Brettin T.S."/>
            <person name="Henrissat B."/>
            <person name="Wilson D.B."/>
            <person name="McBride M.J."/>
        </authorList>
    </citation>
    <scope>NUCLEOTIDE SEQUENCE [LARGE SCALE GENOMIC DNA]</scope>
    <source>
        <strain evidence="4">ATCC 33406 / DSM 1761 / CIP 103989 / NBRC 15051 / NCIMB 9469 / D465</strain>
    </source>
</reference>
<name>A0A6N4SW51_CYTH3</name>
<gene>
    <name evidence="3" type="ordered locus">CHU_3451</name>
</gene>
<dbReference type="AlphaFoldDB" id="A0A6N4SW51"/>
<protein>
    <recommendedName>
        <fullName evidence="2">Fibronectin type-III domain-containing protein</fullName>
    </recommendedName>
</protein>
<sequence>MKKNIFLFLSLFITQLTFAQKADTLGLVTQVSSTGVLLKWLPSNYNLWMEGTRVGYNIQRSEVQLKDGKWKVITTTLLTSEAIKPWSNERITNEAKTNPELNNAKILIAGRLLQENAQPGTSTSNAAEIQGQKEYVYVMSLLANLLKNKSSEAMGLFYEDKTALPGKTYLYEVTVNTAKKIKGSEVVTMNQPVALPNVMGFDFYVVNKSVELYWLQPKYSGYFAYDVYRSLSKNGTYEKVNNNPYLGELGLTVDEKRMVFIDSFPEMNKTYYYKVKGINAFEQTSAFSEILTVKAVTFIQYAPNISKASSKDNIRIDLEWEVNPVDKENVASFSVWTAKTQNDVMKKLNDKPISPKTYTYTDARLNKPTFNYYRVCAYGYTGDSTCSLLKDGFLVDSVPPSKPIVVSGICDTNGVVTLIWKKNKEADMYGYRIFRTFYKHKEPTRITDSTYKDTVYIDKVDVNSGWKKIYYAVVAIDEVFNASRQSQYVEVLLPDKVPPTNAVFKDFKTGYSGITLTWSPSSSDDVKYQYLYKKSEFEFQWQQFVRLGGDSLKITSIRDTLTQTDVWYEYKLVAEDSSGLRSPEEQVIRIQQPEKDPFPQVTNIKAVASRPNKMIKLTWDFNKQATGFKIMRSQNGQQVETYEFVKGTKREFYDTWLTTNTEYTYAIIAELPDGRESVMSVVIKIKY</sequence>
<evidence type="ECO:0000313" key="4">
    <source>
        <dbReference type="Proteomes" id="UP000001822"/>
    </source>
</evidence>
<dbReference type="SUPFAM" id="SSF49265">
    <property type="entry name" value="Fibronectin type III"/>
    <property type="match status" value="3"/>
</dbReference>
<feature type="chain" id="PRO_5026862958" description="Fibronectin type-III domain-containing protein" evidence="1">
    <location>
        <begin position="20"/>
        <end position="687"/>
    </location>
</feature>
<feature type="signal peptide" evidence="1">
    <location>
        <begin position="1"/>
        <end position="19"/>
    </location>
</feature>
<feature type="domain" description="Fibronectin type-III" evidence="2">
    <location>
        <begin position="498"/>
        <end position="595"/>
    </location>
</feature>
<organism evidence="3 4">
    <name type="scientific">Cytophaga hutchinsonii (strain ATCC 33406 / DSM 1761 / CIP 103989 / NBRC 15051 / NCIMB 9469 / D465)</name>
    <dbReference type="NCBI Taxonomy" id="269798"/>
    <lineage>
        <taxon>Bacteria</taxon>
        <taxon>Pseudomonadati</taxon>
        <taxon>Bacteroidota</taxon>
        <taxon>Cytophagia</taxon>
        <taxon>Cytophagales</taxon>
        <taxon>Cytophagaceae</taxon>
        <taxon>Cytophaga</taxon>
    </lineage>
</organism>
<dbReference type="InterPro" id="IPR036116">
    <property type="entry name" value="FN3_sf"/>
</dbReference>
<dbReference type="Proteomes" id="UP000001822">
    <property type="component" value="Chromosome"/>
</dbReference>
<dbReference type="PROSITE" id="PS50853">
    <property type="entry name" value="FN3"/>
    <property type="match status" value="1"/>
</dbReference>
<dbReference type="InterPro" id="IPR013783">
    <property type="entry name" value="Ig-like_fold"/>
</dbReference>
<evidence type="ECO:0000256" key="1">
    <source>
        <dbReference type="SAM" id="SignalP"/>
    </source>
</evidence>
<evidence type="ECO:0000313" key="3">
    <source>
        <dbReference type="EMBL" id="ABG60685.1"/>
    </source>
</evidence>
<dbReference type="Gene3D" id="2.60.40.10">
    <property type="entry name" value="Immunoglobulins"/>
    <property type="match status" value="5"/>
</dbReference>
<dbReference type="InterPro" id="IPR003961">
    <property type="entry name" value="FN3_dom"/>
</dbReference>
<proteinExistence type="predicted"/>
<accession>A0A6N4SW51</accession>
<dbReference type="OrthoDB" id="923194at2"/>